<dbReference type="PROSITE" id="PS51736">
    <property type="entry name" value="RECOMBINASES_3"/>
    <property type="match status" value="1"/>
</dbReference>
<evidence type="ECO:0000259" key="7">
    <source>
        <dbReference type="PROSITE" id="PS51737"/>
    </source>
</evidence>
<evidence type="ECO:0000256" key="1">
    <source>
        <dbReference type="ARBA" id="ARBA00022908"/>
    </source>
</evidence>
<evidence type="ECO:0000256" key="4">
    <source>
        <dbReference type="PROSITE-ProRule" id="PRU10137"/>
    </source>
</evidence>
<organism evidence="8 9">
    <name type="scientific">Anaerocolumna aminovalerica</name>
    <dbReference type="NCBI Taxonomy" id="1527"/>
    <lineage>
        <taxon>Bacteria</taxon>
        <taxon>Bacillati</taxon>
        <taxon>Bacillota</taxon>
        <taxon>Clostridia</taxon>
        <taxon>Lachnospirales</taxon>
        <taxon>Lachnospiraceae</taxon>
        <taxon>Anaerocolumna</taxon>
    </lineage>
</organism>
<feature type="coiled-coil region" evidence="5">
    <location>
        <begin position="404"/>
        <end position="435"/>
    </location>
</feature>
<dbReference type="SUPFAM" id="SSF53041">
    <property type="entry name" value="Resolvase-like"/>
    <property type="match status" value="1"/>
</dbReference>
<dbReference type="GO" id="GO:0000150">
    <property type="term" value="F:DNA strand exchange activity"/>
    <property type="evidence" value="ECO:0007669"/>
    <property type="project" value="InterPro"/>
</dbReference>
<dbReference type="InterPro" id="IPR006119">
    <property type="entry name" value="Resolv_N"/>
</dbReference>
<dbReference type="InterPro" id="IPR038109">
    <property type="entry name" value="DNA_bind_recomb_sf"/>
</dbReference>
<evidence type="ECO:0000259" key="6">
    <source>
        <dbReference type="PROSITE" id="PS51736"/>
    </source>
</evidence>
<keyword evidence="9" id="KW-1185">Reference proteome</keyword>
<dbReference type="InterPro" id="IPR036162">
    <property type="entry name" value="Resolvase-like_N_sf"/>
</dbReference>
<dbReference type="Proteomes" id="UP000198806">
    <property type="component" value="Unassembled WGS sequence"/>
</dbReference>
<dbReference type="EMBL" id="FOWD01000010">
    <property type="protein sequence ID" value="SFO12883.1"/>
    <property type="molecule type" value="Genomic_DNA"/>
</dbReference>
<dbReference type="Gene3D" id="3.90.1750.20">
    <property type="entry name" value="Putative Large Serine Recombinase, Chain B, Domain 2"/>
    <property type="match status" value="1"/>
</dbReference>
<keyword evidence="3" id="KW-0233">DNA recombination</keyword>
<dbReference type="RefSeq" id="WP_091685741.1">
    <property type="nucleotide sequence ID" value="NZ_BAABFM010000061.1"/>
</dbReference>
<dbReference type="PROSITE" id="PS51737">
    <property type="entry name" value="RECOMBINASE_DNA_BIND"/>
    <property type="match status" value="1"/>
</dbReference>
<dbReference type="Pfam" id="PF13408">
    <property type="entry name" value="Zn_ribbon_recom"/>
    <property type="match status" value="1"/>
</dbReference>
<feature type="active site" description="O-(5'-phospho-DNA)-serine intermediate" evidence="4">
    <location>
        <position position="16"/>
    </location>
</feature>
<dbReference type="Gene3D" id="3.40.50.1390">
    <property type="entry name" value="Resolvase, N-terminal catalytic domain"/>
    <property type="match status" value="1"/>
</dbReference>
<dbReference type="InterPro" id="IPR025827">
    <property type="entry name" value="Zn_ribbon_recom_dom"/>
</dbReference>
<gene>
    <name evidence="8" type="ORF">SAMN04489757_11034</name>
</gene>
<protein>
    <submittedName>
        <fullName evidence="8">Site-specific DNA recombinase</fullName>
    </submittedName>
</protein>
<dbReference type="GO" id="GO:0003677">
    <property type="term" value="F:DNA binding"/>
    <property type="evidence" value="ECO:0007669"/>
    <property type="project" value="UniProtKB-KW"/>
</dbReference>
<dbReference type="InterPro" id="IPR011109">
    <property type="entry name" value="DNA_bind_recombinase_dom"/>
</dbReference>
<dbReference type="PANTHER" id="PTHR30461">
    <property type="entry name" value="DNA-INVERTASE FROM LAMBDOID PROPHAGE"/>
    <property type="match status" value="1"/>
</dbReference>
<dbReference type="Pfam" id="PF07508">
    <property type="entry name" value="Recombinase"/>
    <property type="match status" value="1"/>
</dbReference>
<dbReference type="InterPro" id="IPR050639">
    <property type="entry name" value="SSR_resolvase"/>
</dbReference>
<reference evidence="8 9" key="1">
    <citation type="submission" date="2016-10" db="EMBL/GenBank/DDBJ databases">
        <authorList>
            <person name="de Groot N.N."/>
        </authorList>
    </citation>
    <scope>NUCLEOTIDE SEQUENCE [LARGE SCALE GENOMIC DNA]</scope>
    <source>
        <strain evidence="8 9">DSM 1283</strain>
    </source>
</reference>
<feature type="domain" description="Resolvase/invertase-type recombinase catalytic" evidence="6">
    <location>
        <begin position="8"/>
        <end position="157"/>
    </location>
</feature>
<dbReference type="OrthoDB" id="9781670at2"/>
<dbReference type="PANTHER" id="PTHR30461:SF23">
    <property type="entry name" value="DNA RECOMBINASE-RELATED"/>
    <property type="match status" value="1"/>
</dbReference>
<proteinExistence type="predicted"/>
<dbReference type="SMART" id="SM00857">
    <property type="entry name" value="Resolvase"/>
    <property type="match status" value="1"/>
</dbReference>
<evidence type="ECO:0000256" key="3">
    <source>
        <dbReference type="ARBA" id="ARBA00023172"/>
    </source>
</evidence>
<keyword evidence="2" id="KW-0238">DNA-binding</keyword>
<dbReference type="CDD" id="cd00338">
    <property type="entry name" value="Ser_Recombinase"/>
    <property type="match status" value="1"/>
</dbReference>
<feature type="domain" description="Recombinase" evidence="7">
    <location>
        <begin position="164"/>
        <end position="285"/>
    </location>
</feature>
<evidence type="ECO:0000313" key="8">
    <source>
        <dbReference type="EMBL" id="SFO12883.1"/>
    </source>
</evidence>
<dbReference type="PROSITE" id="PS00397">
    <property type="entry name" value="RECOMBINASES_1"/>
    <property type="match status" value="1"/>
</dbReference>
<dbReference type="Pfam" id="PF00239">
    <property type="entry name" value="Resolvase"/>
    <property type="match status" value="1"/>
</dbReference>
<name>A0A1I5ENG6_9FIRM</name>
<dbReference type="STRING" id="1527.SAMN04489757_11034"/>
<keyword evidence="5" id="KW-0175">Coiled coil</keyword>
<keyword evidence="1" id="KW-0229">DNA integration</keyword>
<evidence type="ECO:0000313" key="9">
    <source>
        <dbReference type="Proteomes" id="UP000198806"/>
    </source>
</evidence>
<dbReference type="AlphaFoldDB" id="A0A1I5ENG6"/>
<evidence type="ECO:0000256" key="2">
    <source>
        <dbReference type="ARBA" id="ARBA00023125"/>
    </source>
</evidence>
<dbReference type="GO" id="GO:0015074">
    <property type="term" value="P:DNA integration"/>
    <property type="evidence" value="ECO:0007669"/>
    <property type="project" value="UniProtKB-KW"/>
</dbReference>
<accession>A0A1I5ENG6</accession>
<sequence length="488" mass="57178">MQTASARIAALYIRVSTDKQEELSPDAQKRLLLDYAEKNNMIVSEQYIFIENGISGKKADKRPQFQKMIGLAKQKDHPFHVILVWKYSRFARNQEESIVYKSLLKKNGVDVISISEPLVDGPFGSLIERIIEWMDEYYSIRLSGEVYRGMTEKALRGGYQASPPIGYRIEHHGAIPVIVSEEAEIVKTIFNKYVYEGLTSFQLAKYLNALNLKTKQGKKFERRSVEYIIQNPIYKGYIRWNRVHNDSRTVKDESEWIIEKGEQEPIISEELFEKAQERFNREYAPLSKSRPVTEYKHWLSGLIKCVHCGRTMTSSTTTRSKYRQFICNGYNKGKCPISNSVSENILIPYIMKSLEEIIASEQVEYEIIKHEYKSDTTLLEQQLNKILSKEKRVKNAYVNGIDTLEEYKRNKEMLLKEKEDVMKQINQLKNDIDKDHTSEMVQRIKEVYQIITDDKIDNITKNKAMKSIIEKIVYNKREGIIDFYYYYS</sequence>
<dbReference type="InterPro" id="IPR006118">
    <property type="entry name" value="Recombinase_CS"/>
</dbReference>
<evidence type="ECO:0000256" key="5">
    <source>
        <dbReference type="SAM" id="Coils"/>
    </source>
</evidence>